<dbReference type="SUPFAM" id="SSF54236">
    <property type="entry name" value="Ubiquitin-like"/>
    <property type="match status" value="1"/>
</dbReference>
<evidence type="ECO:0000256" key="5">
    <source>
        <dbReference type="RuleBase" id="RU004384"/>
    </source>
</evidence>
<keyword evidence="6" id="KW-1185">Reference proteome</keyword>
<name>A0ABM1J5R6_POLDO</name>
<dbReference type="InterPro" id="IPR004241">
    <property type="entry name" value="Atg8-like"/>
</dbReference>
<dbReference type="GeneID" id="107072414"/>
<evidence type="ECO:0000256" key="3">
    <source>
        <dbReference type="ARBA" id="ARBA00023136"/>
    </source>
</evidence>
<reference evidence="7" key="1">
    <citation type="submission" date="2025-08" db="UniProtKB">
        <authorList>
            <consortium name="RefSeq"/>
        </authorList>
    </citation>
    <scope>IDENTIFICATION</scope>
    <source>
        <tissue evidence="7">Whole body</tissue>
    </source>
</reference>
<keyword evidence="4" id="KW-0449">Lipoprotein</keyword>
<keyword evidence="3" id="KW-0472">Membrane</keyword>
<sequence length="124" mass="14350">MNLSQKTFKERRPFAMRVADVEAIKKRYPNKIPLVVERLPGEKHLPTLHNAKFLIPDFLSVAELIKILRLKLQLNPSQAFYLLTNSNKSLVSGGMTMLQLYQREQDEDGYLYVLFASQEVFGHN</sequence>
<accession>A0ABM1J5R6</accession>
<gene>
    <name evidence="7" type="primary">LOC107072414</name>
</gene>
<comment type="subcellular location">
    <subcellularLocation>
        <location evidence="1">Membrane</location>
    </subcellularLocation>
</comment>
<dbReference type="Proteomes" id="UP000694924">
    <property type="component" value="Unplaced"/>
</dbReference>
<evidence type="ECO:0000313" key="6">
    <source>
        <dbReference type="Proteomes" id="UP000694924"/>
    </source>
</evidence>
<dbReference type="PANTHER" id="PTHR10969">
    <property type="entry name" value="MICROTUBULE-ASSOCIATED PROTEINS 1A/1B LIGHT CHAIN 3-RELATED"/>
    <property type="match status" value="1"/>
</dbReference>
<comment type="similarity">
    <text evidence="2 5">Belongs to the ATG8 family.</text>
</comment>
<organism evidence="6 7">
    <name type="scientific">Polistes dominula</name>
    <name type="common">European paper wasp</name>
    <name type="synonym">Vespa dominula</name>
    <dbReference type="NCBI Taxonomy" id="743375"/>
    <lineage>
        <taxon>Eukaryota</taxon>
        <taxon>Metazoa</taxon>
        <taxon>Ecdysozoa</taxon>
        <taxon>Arthropoda</taxon>
        <taxon>Hexapoda</taxon>
        <taxon>Insecta</taxon>
        <taxon>Pterygota</taxon>
        <taxon>Neoptera</taxon>
        <taxon>Endopterygota</taxon>
        <taxon>Hymenoptera</taxon>
        <taxon>Apocrita</taxon>
        <taxon>Aculeata</taxon>
        <taxon>Vespoidea</taxon>
        <taxon>Vespidae</taxon>
        <taxon>Polistinae</taxon>
        <taxon>Polistini</taxon>
        <taxon>Polistes</taxon>
    </lineage>
</organism>
<keyword evidence="5" id="KW-0072">Autophagy</keyword>
<evidence type="ECO:0000256" key="4">
    <source>
        <dbReference type="ARBA" id="ARBA00023288"/>
    </source>
</evidence>
<dbReference type="Pfam" id="PF02991">
    <property type="entry name" value="ATG8"/>
    <property type="match status" value="1"/>
</dbReference>
<dbReference type="Gene3D" id="3.10.20.90">
    <property type="entry name" value="Phosphatidylinositol 3-kinase Catalytic Subunit, Chain A, domain 1"/>
    <property type="match status" value="1"/>
</dbReference>
<evidence type="ECO:0000256" key="1">
    <source>
        <dbReference type="ARBA" id="ARBA00004370"/>
    </source>
</evidence>
<dbReference type="InterPro" id="IPR029071">
    <property type="entry name" value="Ubiquitin-like_domsf"/>
</dbReference>
<proteinExistence type="inferred from homology"/>
<protein>
    <submittedName>
        <fullName evidence="7">Microtubule-associated proteins 1A/1B light chain 3B-like</fullName>
    </submittedName>
</protein>
<evidence type="ECO:0000256" key="2">
    <source>
        <dbReference type="ARBA" id="ARBA00007293"/>
    </source>
</evidence>
<evidence type="ECO:0000313" key="7">
    <source>
        <dbReference type="RefSeq" id="XP_015187804.1"/>
    </source>
</evidence>
<dbReference type="RefSeq" id="XP_015187804.1">
    <property type="nucleotide sequence ID" value="XM_015332318.1"/>
</dbReference>